<protein>
    <submittedName>
        <fullName evidence="1">Uncharacterized protein</fullName>
    </submittedName>
</protein>
<proteinExistence type="predicted"/>
<keyword evidence="2" id="KW-1185">Reference proteome</keyword>
<accession>A0ACB8AXU4</accession>
<name>A0ACB8AXU4_9AGAM</name>
<gene>
    <name evidence="1" type="ORF">BV22DRAFT_1051980</name>
</gene>
<sequence>MSHNRDSEDDEIDTNHSATHKRRITALEEENAQLQGKTGQEPRVLGFSQPIRCISDFIHSENPRRRLGRTIRRLVSLVDRVHEMLEGGADGSRGDDTRQLKGAVALWLNEEARSRIKTTTKGGRGFYNNTTGALLYPVDYDWSDPA</sequence>
<evidence type="ECO:0000313" key="2">
    <source>
        <dbReference type="Proteomes" id="UP000790709"/>
    </source>
</evidence>
<reference evidence="1" key="1">
    <citation type="journal article" date="2021" name="New Phytol.">
        <title>Evolutionary innovations through gain and loss of genes in the ectomycorrhizal Boletales.</title>
        <authorList>
            <person name="Wu G."/>
            <person name="Miyauchi S."/>
            <person name="Morin E."/>
            <person name="Kuo A."/>
            <person name="Drula E."/>
            <person name="Varga T."/>
            <person name="Kohler A."/>
            <person name="Feng B."/>
            <person name="Cao Y."/>
            <person name="Lipzen A."/>
            <person name="Daum C."/>
            <person name="Hundley H."/>
            <person name="Pangilinan J."/>
            <person name="Johnson J."/>
            <person name="Barry K."/>
            <person name="LaButti K."/>
            <person name="Ng V."/>
            <person name="Ahrendt S."/>
            <person name="Min B."/>
            <person name="Choi I.G."/>
            <person name="Park H."/>
            <person name="Plett J.M."/>
            <person name="Magnuson J."/>
            <person name="Spatafora J.W."/>
            <person name="Nagy L.G."/>
            <person name="Henrissat B."/>
            <person name="Grigoriev I.V."/>
            <person name="Yang Z.L."/>
            <person name="Xu J."/>
            <person name="Martin F.M."/>
        </authorList>
    </citation>
    <scope>NUCLEOTIDE SEQUENCE</scope>
    <source>
        <strain evidence="1">KUC20120723A-06</strain>
    </source>
</reference>
<dbReference type="EMBL" id="MU266860">
    <property type="protein sequence ID" value="KAH7918080.1"/>
    <property type="molecule type" value="Genomic_DNA"/>
</dbReference>
<organism evidence="1 2">
    <name type="scientific">Leucogyrophana mollusca</name>
    <dbReference type="NCBI Taxonomy" id="85980"/>
    <lineage>
        <taxon>Eukaryota</taxon>
        <taxon>Fungi</taxon>
        <taxon>Dikarya</taxon>
        <taxon>Basidiomycota</taxon>
        <taxon>Agaricomycotina</taxon>
        <taxon>Agaricomycetes</taxon>
        <taxon>Agaricomycetidae</taxon>
        <taxon>Boletales</taxon>
        <taxon>Boletales incertae sedis</taxon>
        <taxon>Leucogyrophana</taxon>
    </lineage>
</organism>
<dbReference type="Proteomes" id="UP000790709">
    <property type="component" value="Unassembled WGS sequence"/>
</dbReference>
<evidence type="ECO:0000313" key="1">
    <source>
        <dbReference type="EMBL" id="KAH7918080.1"/>
    </source>
</evidence>
<comment type="caution">
    <text evidence="1">The sequence shown here is derived from an EMBL/GenBank/DDBJ whole genome shotgun (WGS) entry which is preliminary data.</text>
</comment>